<protein>
    <submittedName>
        <fullName evidence="2">Uncharacterized protein</fullName>
    </submittedName>
</protein>
<evidence type="ECO:0000313" key="2">
    <source>
        <dbReference type="EMBL" id="GMR31382.1"/>
    </source>
</evidence>
<sequence length="64" mass="7131">LLSSRISQKALSDWNGRRVSRPRLRNVPGAVRPQGRLHCSHGNARIQADERGGSRAPRSEMRDG</sequence>
<comment type="caution">
    <text evidence="2">The sequence shown here is derived from an EMBL/GenBank/DDBJ whole genome shotgun (WGS) entry which is preliminary data.</text>
</comment>
<accession>A0AAN5C656</accession>
<reference evidence="3" key="1">
    <citation type="submission" date="2022-10" db="EMBL/GenBank/DDBJ databases">
        <title>Genome assembly of Pristionchus species.</title>
        <authorList>
            <person name="Yoshida K."/>
            <person name="Sommer R.J."/>
        </authorList>
    </citation>
    <scope>NUCLEOTIDE SEQUENCE [LARGE SCALE GENOMIC DNA]</scope>
    <source>
        <strain evidence="3">RS5460</strain>
    </source>
</reference>
<name>A0AAN5C656_9BILA</name>
<dbReference type="Proteomes" id="UP001328107">
    <property type="component" value="Unassembled WGS sequence"/>
</dbReference>
<dbReference type="AlphaFoldDB" id="A0AAN5C656"/>
<feature type="region of interest" description="Disordered" evidence="1">
    <location>
        <begin position="27"/>
        <end position="64"/>
    </location>
</feature>
<proteinExistence type="predicted"/>
<feature type="non-terminal residue" evidence="2">
    <location>
        <position position="1"/>
    </location>
</feature>
<gene>
    <name evidence="2" type="ORF">PMAYCL1PPCAC_01577</name>
</gene>
<dbReference type="EMBL" id="BTRK01000001">
    <property type="protein sequence ID" value="GMR31382.1"/>
    <property type="molecule type" value="Genomic_DNA"/>
</dbReference>
<feature type="compositionally biased region" description="Basic and acidic residues" evidence="1">
    <location>
        <begin position="47"/>
        <end position="64"/>
    </location>
</feature>
<keyword evidence="3" id="KW-1185">Reference proteome</keyword>
<evidence type="ECO:0000256" key="1">
    <source>
        <dbReference type="SAM" id="MobiDB-lite"/>
    </source>
</evidence>
<organism evidence="2 3">
    <name type="scientific">Pristionchus mayeri</name>
    <dbReference type="NCBI Taxonomy" id="1317129"/>
    <lineage>
        <taxon>Eukaryota</taxon>
        <taxon>Metazoa</taxon>
        <taxon>Ecdysozoa</taxon>
        <taxon>Nematoda</taxon>
        <taxon>Chromadorea</taxon>
        <taxon>Rhabditida</taxon>
        <taxon>Rhabditina</taxon>
        <taxon>Diplogasteromorpha</taxon>
        <taxon>Diplogasteroidea</taxon>
        <taxon>Neodiplogasteridae</taxon>
        <taxon>Pristionchus</taxon>
    </lineage>
</organism>
<feature type="non-terminal residue" evidence="2">
    <location>
        <position position="64"/>
    </location>
</feature>
<evidence type="ECO:0000313" key="3">
    <source>
        <dbReference type="Proteomes" id="UP001328107"/>
    </source>
</evidence>